<dbReference type="CDD" id="cd17033">
    <property type="entry name" value="DR1245-like"/>
    <property type="match status" value="1"/>
</dbReference>
<protein>
    <recommendedName>
        <fullName evidence="5">Sensory transduction regulator</fullName>
    </recommendedName>
</protein>
<name>A0A0Q3KYG7_9HYPH</name>
<keyword evidence="3" id="KW-1185">Reference proteome</keyword>
<gene>
    <name evidence="1" type="ORF">ARD30_18960</name>
    <name evidence="2" type="ORF">SAMN05660750_00492</name>
</gene>
<dbReference type="EMBL" id="LMAR01000051">
    <property type="protein sequence ID" value="KQK29332.1"/>
    <property type="molecule type" value="Genomic_DNA"/>
</dbReference>
<dbReference type="AlphaFoldDB" id="A0A0Q3KYG7"/>
<sequence length="168" mass="18791">MMDLDLDAELDRPSNPLDLFERLAALNDWTFDRDSEDELSVSVTGGWSEYHIAITWLTEVEALHIACAFDLKVPERRRSEVLQLVGLVNEQLWLGHFDLWSSEGVVMYRHALLLSGGAEPTEEQAAALVKSAVEACERYYQAFQFVVWAGKTAKEGMEGAILETAGEA</sequence>
<dbReference type="OrthoDB" id="9792176at2"/>
<evidence type="ECO:0008006" key="5">
    <source>
        <dbReference type="Google" id="ProtNLM"/>
    </source>
</evidence>
<reference evidence="2 4" key="2">
    <citation type="submission" date="2017-02" db="EMBL/GenBank/DDBJ databases">
        <authorList>
            <person name="Peterson S.W."/>
        </authorList>
    </citation>
    <scope>NUCLEOTIDE SEQUENCE [LARGE SCALE GENOMIC DNA]</scope>
    <source>
        <strain evidence="2 4">DSM 9653</strain>
    </source>
</reference>
<dbReference type="Proteomes" id="UP000051562">
    <property type="component" value="Unassembled WGS sequence"/>
</dbReference>
<accession>A0A0Q3KYG7</accession>
<dbReference type="RefSeq" id="WP_055729478.1">
    <property type="nucleotide sequence ID" value="NZ_FUYX01000001.1"/>
</dbReference>
<dbReference type="Pfam" id="PF10722">
    <property type="entry name" value="YbjN"/>
    <property type="match status" value="1"/>
</dbReference>
<evidence type="ECO:0000313" key="3">
    <source>
        <dbReference type="Proteomes" id="UP000051562"/>
    </source>
</evidence>
<evidence type="ECO:0000313" key="1">
    <source>
        <dbReference type="EMBL" id="KQK29332.1"/>
    </source>
</evidence>
<organism evidence="1 3">
    <name type="scientific">Bosea thiooxidans</name>
    <dbReference type="NCBI Taxonomy" id="53254"/>
    <lineage>
        <taxon>Bacteria</taxon>
        <taxon>Pseudomonadati</taxon>
        <taxon>Pseudomonadota</taxon>
        <taxon>Alphaproteobacteria</taxon>
        <taxon>Hyphomicrobiales</taxon>
        <taxon>Boseaceae</taxon>
        <taxon>Bosea</taxon>
    </lineage>
</organism>
<evidence type="ECO:0000313" key="4">
    <source>
        <dbReference type="Proteomes" id="UP000190130"/>
    </source>
</evidence>
<dbReference type="Proteomes" id="UP000190130">
    <property type="component" value="Unassembled WGS sequence"/>
</dbReference>
<proteinExistence type="predicted"/>
<dbReference type="InterPro" id="IPR019660">
    <property type="entry name" value="Put_sensory_transdc_reg_YbjN"/>
</dbReference>
<reference evidence="1 3" key="1">
    <citation type="submission" date="2015-10" db="EMBL/GenBank/DDBJ databases">
        <title>Draft genome of Bosea thiooxidans.</title>
        <authorList>
            <person name="Wang X."/>
        </authorList>
    </citation>
    <scope>NUCLEOTIDE SEQUENCE [LARGE SCALE GENOMIC DNA]</scope>
    <source>
        <strain evidence="1 3">CGMCC 9174</strain>
    </source>
</reference>
<dbReference type="EMBL" id="FUYX01000001">
    <property type="protein sequence ID" value="SKB38758.1"/>
    <property type="molecule type" value="Genomic_DNA"/>
</dbReference>
<evidence type="ECO:0000313" key="2">
    <source>
        <dbReference type="EMBL" id="SKB38758.1"/>
    </source>
</evidence>
<dbReference type="STRING" id="53254.SAMN05660750_00492"/>